<feature type="compositionally biased region" description="Basic and acidic residues" evidence="1">
    <location>
        <begin position="101"/>
        <end position="120"/>
    </location>
</feature>
<proteinExistence type="predicted"/>
<sequence length="120" mass="13834">HNVVDILKKVSEPQCINSRQEVREEQSDCSSDDEARGLAFDDSEEERTMAINEGFEEVDKPPEGSSRRVVSGYKRRVDFEKCDDEYISDDLGSSDPDDSDKESGPKYEKFRKEQLNKDYE</sequence>
<organism evidence="2 3">
    <name type="scientific">Trifolium medium</name>
    <dbReference type="NCBI Taxonomy" id="97028"/>
    <lineage>
        <taxon>Eukaryota</taxon>
        <taxon>Viridiplantae</taxon>
        <taxon>Streptophyta</taxon>
        <taxon>Embryophyta</taxon>
        <taxon>Tracheophyta</taxon>
        <taxon>Spermatophyta</taxon>
        <taxon>Magnoliopsida</taxon>
        <taxon>eudicotyledons</taxon>
        <taxon>Gunneridae</taxon>
        <taxon>Pentapetalae</taxon>
        <taxon>rosids</taxon>
        <taxon>fabids</taxon>
        <taxon>Fabales</taxon>
        <taxon>Fabaceae</taxon>
        <taxon>Papilionoideae</taxon>
        <taxon>50 kb inversion clade</taxon>
        <taxon>NPAAA clade</taxon>
        <taxon>Hologalegina</taxon>
        <taxon>IRL clade</taxon>
        <taxon>Trifolieae</taxon>
        <taxon>Trifolium</taxon>
    </lineage>
</organism>
<accession>A0A392QCR8</accession>
<evidence type="ECO:0000313" key="3">
    <source>
        <dbReference type="Proteomes" id="UP000265520"/>
    </source>
</evidence>
<feature type="non-terminal residue" evidence="2">
    <location>
        <position position="120"/>
    </location>
</feature>
<dbReference type="AlphaFoldDB" id="A0A392QCR8"/>
<protein>
    <submittedName>
        <fullName evidence="2">Uncharacterized protein</fullName>
    </submittedName>
</protein>
<dbReference type="Proteomes" id="UP000265520">
    <property type="component" value="Unassembled WGS sequence"/>
</dbReference>
<comment type="caution">
    <text evidence="2">The sequence shown here is derived from an EMBL/GenBank/DDBJ whole genome shotgun (WGS) entry which is preliminary data.</text>
</comment>
<keyword evidence="3" id="KW-1185">Reference proteome</keyword>
<evidence type="ECO:0000256" key="1">
    <source>
        <dbReference type="SAM" id="MobiDB-lite"/>
    </source>
</evidence>
<feature type="region of interest" description="Disordered" evidence="1">
    <location>
        <begin position="84"/>
        <end position="120"/>
    </location>
</feature>
<name>A0A392QCR8_9FABA</name>
<reference evidence="2 3" key="1">
    <citation type="journal article" date="2018" name="Front. Plant Sci.">
        <title>Red Clover (Trifolium pratense) and Zigzag Clover (T. medium) - A Picture of Genomic Similarities and Differences.</title>
        <authorList>
            <person name="Dluhosova J."/>
            <person name="Istvanek J."/>
            <person name="Nedelnik J."/>
            <person name="Repkova J."/>
        </authorList>
    </citation>
    <scope>NUCLEOTIDE SEQUENCE [LARGE SCALE GENOMIC DNA]</scope>
    <source>
        <strain evidence="3">cv. 10/8</strain>
        <tissue evidence="2">Leaf</tissue>
    </source>
</reference>
<evidence type="ECO:0000313" key="2">
    <source>
        <dbReference type="EMBL" id="MCI21938.1"/>
    </source>
</evidence>
<feature type="region of interest" description="Disordered" evidence="1">
    <location>
        <begin position="18"/>
        <end position="44"/>
    </location>
</feature>
<feature type="non-terminal residue" evidence="2">
    <location>
        <position position="1"/>
    </location>
</feature>
<dbReference type="EMBL" id="LXQA010127623">
    <property type="protein sequence ID" value="MCI21938.1"/>
    <property type="molecule type" value="Genomic_DNA"/>
</dbReference>